<dbReference type="PRINTS" id="PR00455">
    <property type="entry name" value="HTHTETR"/>
</dbReference>
<reference evidence="8" key="1">
    <citation type="journal article" date="2022" name="ISME J.">
        <title>Genetic and phylogenetic analysis of dissimilatory iodate-reducing bacteria identifies potential niches across the world's oceans.</title>
        <authorList>
            <person name="Reyes-Umana V."/>
            <person name="Henning Z."/>
            <person name="Lee K."/>
            <person name="Barnum T.P."/>
            <person name="Coates J.D."/>
        </authorList>
    </citation>
    <scope>NUCLEOTIDE SEQUENCE [LARGE SCALE GENOMIC DNA]</scope>
    <source>
        <strain evidence="8">IR12</strain>
    </source>
</reference>
<name>A0A944HC37_DENI1</name>
<dbReference type="PROSITE" id="PS50977">
    <property type="entry name" value="HTH_TETR_2"/>
    <property type="match status" value="1"/>
</dbReference>
<evidence type="ECO:0000256" key="3">
    <source>
        <dbReference type="ARBA" id="ARBA00023163"/>
    </source>
</evidence>
<dbReference type="PANTHER" id="PTHR30055:SF223">
    <property type="entry name" value="HTH-TYPE TRANSCRIPTIONAL REGULATOR UIDR"/>
    <property type="match status" value="1"/>
</dbReference>
<protein>
    <submittedName>
        <fullName evidence="7">TetR/AcrR family transcriptional regulator</fullName>
    </submittedName>
</protein>
<sequence>MGDRGLTDKATHKTPVRRRKEARPQELTAAALALFVEKGFAATRLDEVAARAGVSKGTLYLYFDSKEALFLAVIREGIVPVIEEGRKLLAAHADDPERMLREYLFGWWAMIGNTELGGVPKLMTSEAQNFPEVAQYYVREVIQPGKAMMREILDRGVAKGVFRELDTEMVTHILMAPLLHLALWRHSFAACCQVPDMDPQSYLESFFDLVLKGLAAAPEGGK</sequence>
<dbReference type="InterPro" id="IPR050109">
    <property type="entry name" value="HTH-type_TetR-like_transc_reg"/>
</dbReference>
<dbReference type="InterPro" id="IPR036271">
    <property type="entry name" value="Tet_transcr_reg_TetR-rel_C_sf"/>
</dbReference>
<dbReference type="Pfam" id="PF00440">
    <property type="entry name" value="TetR_N"/>
    <property type="match status" value="1"/>
</dbReference>
<dbReference type="SUPFAM" id="SSF48498">
    <property type="entry name" value="Tetracyclin repressor-like, C-terminal domain"/>
    <property type="match status" value="1"/>
</dbReference>
<dbReference type="Gene3D" id="1.10.357.10">
    <property type="entry name" value="Tetracycline Repressor, domain 2"/>
    <property type="match status" value="1"/>
</dbReference>
<keyword evidence="3" id="KW-0804">Transcription</keyword>
<evidence type="ECO:0000256" key="1">
    <source>
        <dbReference type="ARBA" id="ARBA00023015"/>
    </source>
</evidence>
<feature type="DNA-binding region" description="H-T-H motif" evidence="4">
    <location>
        <begin position="44"/>
        <end position="63"/>
    </location>
</feature>
<feature type="compositionally biased region" description="Basic residues" evidence="5">
    <location>
        <begin position="12"/>
        <end position="21"/>
    </location>
</feature>
<dbReference type="Pfam" id="PF16859">
    <property type="entry name" value="TetR_C_11"/>
    <property type="match status" value="1"/>
</dbReference>
<comment type="caution">
    <text evidence="7">The sequence shown here is derived from an EMBL/GenBank/DDBJ whole genome shotgun (WGS) entry which is preliminary data.</text>
</comment>
<dbReference type="InterPro" id="IPR011075">
    <property type="entry name" value="TetR_C"/>
</dbReference>
<dbReference type="EMBL" id="JAEKFT010000015">
    <property type="protein sequence ID" value="MBT0962302.1"/>
    <property type="molecule type" value="Genomic_DNA"/>
</dbReference>
<evidence type="ECO:0000256" key="5">
    <source>
        <dbReference type="SAM" id="MobiDB-lite"/>
    </source>
</evidence>
<evidence type="ECO:0000256" key="2">
    <source>
        <dbReference type="ARBA" id="ARBA00023125"/>
    </source>
</evidence>
<dbReference type="GO" id="GO:0003700">
    <property type="term" value="F:DNA-binding transcription factor activity"/>
    <property type="evidence" value="ECO:0007669"/>
    <property type="project" value="TreeGrafter"/>
</dbReference>
<dbReference type="InterPro" id="IPR001647">
    <property type="entry name" value="HTH_TetR"/>
</dbReference>
<accession>A0A944HC37</accession>
<feature type="compositionally biased region" description="Basic and acidic residues" evidence="5">
    <location>
        <begin position="1"/>
        <end position="11"/>
    </location>
</feature>
<dbReference type="GO" id="GO:0000976">
    <property type="term" value="F:transcription cis-regulatory region binding"/>
    <property type="evidence" value="ECO:0007669"/>
    <property type="project" value="TreeGrafter"/>
</dbReference>
<proteinExistence type="predicted"/>
<evidence type="ECO:0000313" key="7">
    <source>
        <dbReference type="EMBL" id="MBT0962302.1"/>
    </source>
</evidence>
<dbReference type="InterPro" id="IPR009057">
    <property type="entry name" value="Homeodomain-like_sf"/>
</dbReference>
<dbReference type="Proteomes" id="UP000694660">
    <property type="component" value="Unassembled WGS sequence"/>
</dbReference>
<gene>
    <name evidence="7" type="ORF">I8J34_14070</name>
</gene>
<evidence type="ECO:0000259" key="6">
    <source>
        <dbReference type="PROSITE" id="PS50977"/>
    </source>
</evidence>
<evidence type="ECO:0000256" key="4">
    <source>
        <dbReference type="PROSITE-ProRule" id="PRU00335"/>
    </source>
</evidence>
<dbReference type="PANTHER" id="PTHR30055">
    <property type="entry name" value="HTH-TYPE TRANSCRIPTIONAL REGULATOR RUTR"/>
    <property type="match status" value="1"/>
</dbReference>
<dbReference type="SUPFAM" id="SSF46689">
    <property type="entry name" value="Homeodomain-like"/>
    <property type="match status" value="1"/>
</dbReference>
<feature type="domain" description="HTH tetR-type" evidence="6">
    <location>
        <begin position="21"/>
        <end position="81"/>
    </location>
</feature>
<dbReference type="AlphaFoldDB" id="A0A944HC37"/>
<keyword evidence="1" id="KW-0805">Transcription regulation</keyword>
<keyword evidence="2 4" id="KW-0238">DNA-binding</keyword>
<organism evidence="7 8">
    <name type="scientific">Denitromonas iodatirespirans</name>
    <dbReference type="NCBI Taxonomy" id="2795389"/>
    <lineage>
        <taxon>Bacteria</taxon>
        <taxon>Pseudomonadati</taxon>
        <taxon>Pseudomonadota</taxon>
        <taxon>Betaproteobacteria</taxon>
        <taxon>Rhodocyclales</taxon>
        <taxon>Zoogloeaceae</taxon>
        <taxon>Denitromonas</taxon>
    </lineage>
</organism>
<evidence type="ECO:0000313" key="8">
    <source>
        <dbReference type="Proteomes" id="UP000694660"/>
    </source>
</evidence>
<dbReference type="FunFam" id="1.10.10.60:FF:000141">
    <property type="entry name" value="TetR family transcriptional regulator"/>
    <property type="match status" value="1"/>
</dbReference>
<keyword evidence="8" id="KW-1185">Reference proteome</keyword>
<feature type="region of interest" description="Disordered" evidence="5">
    <location>
        <begin position="1"/>
        <end position="23"/>
    </location>
</feature>